<dbReference type="OrthoDB" id="5427578at2759"/>
<comment type="caution">
    <text evidence="2">The sequence shown here is derived from an EMBL/GenBank/DDBJ whole genome shotgun (WGS) entry which is preliminary data.</text>
</comment>
<reference evidence="2" key="2">
    <citation type="submission" date="2021-01" db="EMBL/GenBank/DDBJ databases">
        <authorList>
            <person name="Schikora-Tamarit M.A."/>
        </authorList>
    </citation>
    <scope>NUCLEOTIDE SEQUENCE</scope>
    <source>
        <strain evidence="2">CBS6075</strain>
    </source>
</reference>
<name>A0A9P8TA59_9ASCO</name>
<evidence type="ECO:0000313" key="3">
    <source>
        <dbReference type="Proteomes" id="UP000769157"/>
    </source>
</evidence>
<gene>
    <name evidence="2" type="ORF">OGAPHI_000477</name>
</gene>
<sequence>MAFLPSMSGLSILMCLSNLPGLVRALSRISALFVPAKTTMWSVSSKPSISTSSWFNVASFSSLDPIGPASLDFPIASISSTKIIHGAFFLAVAKRSLTLEAPTPTYISTNSEPDTDKNGTPASPAVALAKSVLPVPGGPDKMAPFGILAPSFSYF</sequence>
<dbReference type="PANTHER" id="PTHR37449:SF1">
    <property type="entry name" value="OS02G0159950 PROTEIN"/>
    <property type="match status" value="1"/>
</dbReference>
<dbReference type="AlphaFoldDB" id="A0A9P8TA59"/>
<evidence type="ECO:0008006" key="4">
    <source>
        <dbReference type="Google" id="ProtNLM"/>
    </source>
</evidence>
<dbReference type="GeneID" id="70232445"/>
<dbReference type="PANTHER" id="PTHR37449">
    <property type="match status" value="1"/>
</dbReference>
<feature type="signal peptide" evidence="1">
    <location>
        <begin position="1"/>
        <end position="25"/>
    </location>
</feature>
<evidence type="ECO:0000256" key="1">
    <source>
        <dbReference type="SAM" id="SignalP"/>
    </source>
</evidence>
<keyword evidence="1" id="KW-0732">Signal</keyword>
<evidence type="ECO:0000313" key="2">
    <source>
        <dbReference type="EMBL" id="KAH3671254.1"/>
    </source>
</evidence>
<protein>
    <recommendedName>
        <fullName evidence="4">Secreted protein</fullName>
    </recommendedName>
</protein>
<reference evidence="2" key="1">
    <citation type="journal article" date="2021" name="Open Biol.">
        <title>Shared evolutionary footprints suggest mitochondrial oxidative damage underlies multiple complex I losses in fungi.</title>
        <authorList>
            <person name="Schikora-Tamarit M.A."/>
            <person name="Marcet-Houben M."/>
            <person name="Nosek J."/>
            <person name="Gabaldon T."/>
        </authorList>
    </citation>
    <scope>NUCLEOTIDE SEQUENCE</scope>
    <source>
        <strain evidence="2">CBS6075</strain>
    </source>
</reference>
<feature type="chain" id="PRO_5040165376" description="Secreted protein" evidence="1">
    <location>
        <begin position="26"/>
        <end position="155"/>
    </location>
</feature>
<dbReference type="Proteomes" id="UP000769157">
    <property type="component" value="Unassembled WGS sequence"/>
</dbReference>
<proteinExistence type="predicted"/>
<keyword evidence="3" id="KW-1185">Reference proteome</keyword>
<accession>A0A9P8TA59</accession>
<organism evidence="2 3">
    <name type="scientific">Ogataea philodendri</name>
    <dbReference type="NCBI Taxonomy" id="1378263"/>
    <lineage>
        <taxon>Eukaryota</taxon>
        <taxon>Fungi</taxon>
        <taxon>Dikarya</taxon>
        <taxon>Ascomycota</taxon>
        <taxon>Saccharomycotina</taxon>
        <taxon>Pichiomycetes</taxon>
        <taxon>Pichiales</taxon>
        <taxon>Pichiaceae</taxon>
        <taxon>Ogataea</taxon>
    </lineage>
</organism>
<dbReference type="RefSeq" id="XP_046064553.1">
    <property type="nucleotide sequence ID" value="XM_046205903.1"/>
</dbReference>
<dbReference type="EMBL" id="JAEUBE010000070">
    <property type="protein sequence ID" value="KAH3671254.1"/>
    <property type="molecule type" value="Genomic_DNA"/>
</dbReference>